<evidence type="ECO:0000313" key="4">
    <source>
        <dbReference type="EMBL" id="CAL1526635.1"/>
    </source>
</evidence>
<dbReference type="InterPro" id="IPR017096">
    <property type="entry name" value="BTB-kelch_protein"/>
</dbReference>
<dbReference type="PIRSF" id="PIRSF037037">
    <property type="entry name" value="Kelch-like_protein_gigaxonin"/>
    <property type="match status" value="1"/>
</dbReference>
<dbReference type="Gene3D" id="1.25.40.420">
    <property type="match status" value="1"/>
</dbReference>
<organism evidence="4 5">
    <name type="scientific">Lymnaea stagnalis</name>
    <name type="common">Great pond snail</name>
    <name type="synonym">Helix stagnalis</name>
    <dbReference type="NCBI Taxonomy" id="6523"/>
    <lineage>
        <taxon>Eukaryota</taxon>
        <taxon>Metazoa</taxon>
        <taxon>Spiralia</taxon>
        <taxon>Lophotrochozoa</taxon>
        <taxon>Mollusca</taxon>
        <taxon>Gastropoda</taxon>
        <taxon>Heterobranchia</taxon>
        <taxon>Euthyneura</taxon>
        <taxon>Panpulmonata</taxon>
        <taxon>Hygrophila</taxon>
        <taxon>Lymnaeoidea</taxon>
        <taxon>Lymnaeidae</taxon>
        <taxon>Lymnaea</taxon>
    </lineage>
</organism>
<evidence type="ECO:0000259" key="3">
    <source>
        <dbReference type="PROSITE" id="PS50097"/>
    </source>
</evidence>
<dbReference type="SMART" id="SM00875">
    <property type="entry name" value="BACK"/>
    <property type="match status" value="1"/>
</dbReference>
<dbReference type="InterPro" id="IPR006652">
    <property type="entry name" value="Kelch_1"/>
</dbReference>
<feature type="domain" description="BTB" evidence="3">
    <location>
        <begin position="48"/>
        <end position="115"/>
    </location>
</feature>
<dbReference type="InterPro" id="IPR000210">
    <property type="entry name" value="BTB/POZ_dom"/>
</dbReference>
<dbReference type="PANTHER" id="PTHR45632">
    <property type="entry name" value="LD33804P"/>
    <property type="match status" value="1"/>
</dbReference>
<dbReference type="SMART" id="SM00225">
    <property type="entry name" value="BTB"/>
    <property type="match status" value="1"/>
</dbReference>
<evidence type="ECO:0000256" key="2">
    <source>
        <dbReference type="ARBA" id="ARBA00022737"/>
    </source>
</evidence>
<dbReference type="PANTHER" id="PTHR45632:SF3">
    <property type="entry name" value="KELCH-LIKE PROTEIN 32"/>
    <property type="match status" value="1"/>
</dbReference>
<evidence type="ECO:0000256" key="1">
    <source>
        <dbReference type="ARBA" id="ARBA00022441"/>
    </source>
</evidence>
<comment type="caution">
    <text evidence="4">The sequence shown here is derived from an EMBL/GenBank/DDBJ whole genome shotgun (WGS) entry which is preliminary data.</text>
</comment>
<dbReference type="InterPro" id="IPR015915">
    <property type="entry name" value="Kelch-typ_b-propeller"/>
</dbReference>
<evidence type="ECO:0000313" key="5">
    <source>
        <dbReference type="Proteomes" id="UP001497497"/>
    </source>
</evidence>
<dbReference type="InterPro" id="IPR011705">
    <property type="entry name" value="BACK"/>
</dbReference>
<dbReference type="Pfam" id="PF24681">
    <property type="entry name" value="Kelch_KLHDC2_KLHL20_DRC7"/>
    <property type="match status" value="1"/>
</dbReference>
<dbReference type="Pfam" id="PF00651">
    <property type="entry name" value="BTB"/>
    <property type="match status" value="1"/>
</dbReference>
<dbReference type="SMART" id="SM00612">
    <property type="entry name" value="Kelch"/>
    <property type="match status" value="3"/>
</dbReference>
<name>A0AAV2GYY4_LYMST</name>
<dbReference type="InterPro" id="IPR011333">
    <property type="entry name" value="SKP1/BTB/POZ_sf"/>
</dbReference>
<dbReference type="SUPFAM" id="SSF117281">
    <property type="entry name" value="Kelch motif"/>
    <property type="match status" value="1"/>
</dbReference>
<dbReference type="Gene3D" id="2.120.10.80">
    <property type="entry name" value="Kelch-type beta propeller"/>
    <property type="match status" value="1"/>
</dbReference>
<protein>
    <recommendedName>
        <fullName evidence="3">BTB domain-containing protein</fullName>
    </recommendedName>
</protein>
<keyword evidence="2" id="KW-0677">Repeat</keyword>
<sequence length="594" mass="68411">MATNHPTKDEVDVEDTKSFDQIAIAPHKLKYINPRHKKVHAIMYDYKCDIKLRVSNANFKAHREVLSQASDYFSAMFSHDMLEKERDVIELLEMSPNGFALILDYFYHGHVTIDQDSIEDVLEAARFFQVDWVVEVCCDYLIHQLSIDNYQTVLQLADKYLLGDLRGDIFHFLGLNVLKLAEEEDFYLNFDLELLTKFLKEDVYIEADEEFILELISKWVAAKKEERQEFYLPLLRLVRFPLMDADSLEGIQQELLKWPEVQDAIEEAKHYNNNIPAQSLFKGQQFKCRGSRSSIVLLTFSTEVCAVSYQDTATRVHCHEELASSGTETDFDSSSIAKVGNFLYRSGGYDTNVCSSASVYRYNPRYRNWIELASMNHPRVSHAMCASEDKIYVFGGIDHTIGEFGDEDTILNSVEVYDVRENQWQNLQELPTGSYNQAAAYDDNCLYLSGGISADPFDNVPMQCLWQFNMDLGNWRNRRDMIYHRQGHSMTAYNGKLYVFGGYTQSDGVAGQVFRDCFNSEVHDIETNQWTEIRPLPETFGHVMRSVALWDGTFFLFGNGCLHSYNVEEDKMQYGDNIGTSVQKIALLEVAYPI</sequence>
<dbReference type="Pfam" id="PF07707">
    <property type="entry name" value="BACK"/>
    <property type="match status" value="1"/>
</dbReference>
<dbReference type="Proteomes" id="UP001497497">
    <property type="component" value="Unassembled WGS sequence"/>
</dbReference>
<dbReference type="Gene3D" id="3.30.710.10">
    <property type="entry name" value="Potassium Channel Kv1.1, Chain A"/>
    <property type="match status" value="1"/>
</dbReference>
<proteinExistence type="predicted"/>
<accession>A0AAV2GYY4</accession>
<reference evidence="4 5" key="1">
    <citation type="submission" date="2024-04" db="EMBL/GenBank/DDBJ databases">
        <authorList>
            <consortium name="Genoscope - CEA"/>
            <person name="William W."/>
        </authorList>
    </citation>
    <scope>NUCLEOTIDE SEQUENCE [LARGE SCALE GENOMIC DNA]</scope>
</reference>
<dbReference type="SUPFAM" id="SSF54695">
    <property type="entry name" value="POZ domain"/>
    <property type="match status" value="1"/>
</dbReference>
<dbReference type="PROSITE" id="PS50097">
    <property type="entry name" value="BTB"/>
    <property type="match status" value="1"/>
</dbReference>
<dbReference type="EMBL" id="CAXITT010000007">
    <property type="protein sequence ID" value="CAL1526635.1"/>
    <property type="molecule type" value="Genomic_DNA"/>
</dbReference>
<keyword evidence="5" id="KW-1185">Reference proteome</keyword>
<dbReference type="AlphaFoldDB" id="A0AAV2GYY4"/>
<keyword evidence="1" id="KW-0880">Kelch repeat</keyword>
<gene>
    <name evidence="4" type="ORF">GSLYS_00000812001</name>
</gene>